<proteinExistence type="predicted"/>
<keyword evidence="3" id="KW-1185">Reference proteome</keyword>
<reference evidence="2" key="1">
    <citation type="submission" date="2023-05" db="EMBL/GenBank/DDBJ databases">
        <title>Nepenthes gracilis genome sequencing.</title>
        <authorList>
            <person name="Fukushima K."/>
        </authorList>
    </citation>
    <scope>NUCLEOTIDE SEQUENCE</scope>
    <source>
        <strain evidence="2">SING2019-196</strain>
    </source>
</reference>
<sequence length="143" mass="16284">MAAHINRFSESSGFSHSVSLRSKSAGDGRRNNSKGMKASKQCNSVSIFSEILVPNYHLQLFTETEEEIVLAAAKILRTRNYHPPLPAEEIEEERLSKHFNSSHPKKIRTSLKRKSRPASDFGRIEKFRNCKAEELKQENNNCP</sequence>
<evidence type="ECO:0000256" key="1">
    <source>
        <dbReference type="SAM" id="MobiDB-lite"/>
    </source>
</evidence>
<comment type="caution">
    <text evidence="2">The sequence shown here is derived from an EMBL/GenBank/DDBJ whole genome shotgun (WGS) entry which is preliminary data.</text>
</comment>
<feature type="region of interest" description="Disordered" evidence="1">
    <location>
        <begin position="95"/>
        <end position="120"/>
    </location>
</feature>
<protein>
    <submittedName>
        <fullName evidence="2">Uncharacterized protein</fullName>
    </submittedName>
</protein>
<organism evidence="2 3">
    <name type="scientific">Nepenthes gracilis</name>
    <name type="common">Slender pitcher plant</name>
    <dbReference type="NCBI Taxonomy" id="150966"/>
    <lineage>
        <taxon>Eukaryota</taxon>
        <taxon>Viridiplantae</taxon>
        <taxon>Streptophyta</taxon>
        <taxon>Embryophyta</taxon>
        <taxon>Tracheophyta</taxon>
        <taxon>Spermatophyta</taxon>
        <taxon>Magnoliopsida</taxon>
        <taxon>eudicotyledons</taxon>
        <taxon>Gunneridae</taxon>
        <taxon>Pentapetalae</taxon>
        <taxon>Caryophyllales</taxon>
        <taxon>Nepenthaceae</taxon>
        <taxon>Nepenthes</taxon>
    </lineage>
</organism>
<evidence type="ECO:0000313" key="2">
    <source>
        <dbReference type="EMBL" id="GMH30908.1"/>
    </source>
</evidence>
<feature type="region of interest" description="Disordered" evidence="1">
    <location>
        <begin position="17"/>
        <end position="40"/>
    </location>
</feature>
<feature type="compositionally biased region" description="Basic residues" evidence="1">
    <location>
        <begin position="103"/>
        <end position="116"/>
    </location>
</feature>
<dbReference type="EMBL" id="BSYO01000039">
    <property type="protein sequence ID" value="GMH30908.1"/>
    <property type="molecule type" value="Genomic_DNA"/>
</dbReference>
<accession>A0AAD3TL15</accession>
<evidence type="ECO:0000313" key="3">
    <source>
        <dbReference type="Proteomes" id="UP001279734"/>
    </source>
</evidence>
<name>A0AAD3TL15_NEPGR</name>
<dbReference type="AlphaFoldDB" id="A0AAD3TL15"/>
<dbReference type="Proteomes" id="UP001279734">
    <property type="component" value="Unassembled WGS sequence"/>
</dbReference>
<gene>
    <name evidence="2" type="ORF">Nepgr_032751</name>
</gene>